<evidence type="ECO:0000256" key="1">
    <source>
        <dbReference type="ARBA" id="ARBA00004477"/>
    </source>
</evidence>
<reference evidence="11 12" key="1">
    <citation type="journal article" date="2018" name="Nat. Microbiol.">
        <title>Leveraging single-cell genomics to expand the fungal tree of life.</title>
        <authorList>
            <person name="Ahrendt S.R."/>
            <person name="Quandt C.A."/>
            <person name="Ciobanu D."/>
            <person name="Clum A."/>
            <person name="Salamov A."/>
            <person name="Andreopoulos B."/>
            <person name="Cheng J.F."/>
            <person name="Woyke T."/>
            <person name="Pelin A."/>
            <person name="Henrissat B."/>
            <person name="Reynolds N.K."/>
            <person name="Benny G.L."/>
            <person name="Smith M.E."/>
            <person name="James T.Y."/>
            <person name="Grigoriev I.V."/>
        </authorList>
    </citation>
    <scope>NUCLEOTIDE SEQUENCE [LARGE SCALE GENOMIC DNA]</scope>
    <source>
        <strain evidence="11 12">ATCC 52028</strain>
    </source>
</reference>
<comment type="function">
    <text evidence="8">Subunit of the oligosaccharyl transferase (OST) complex that catalyzes the initial transfer of a defined glycan (Glc(3)Man(9)GlcNAc(2) in eukaryotes) from the lipid carrier dolichol-pyrophosphate to an asparagine residue within an Asn-X-Ser/Thr consensus motif in nascent polypeptide chains, the first step in protein N-glycosylation. N-glycosylation occurs cotranslationally and the complex associates with the Sec61 complex at the channel-forming translocon complex that mediates protein translocation across the endoplasmic reticulum (ER). All subunits are required for a maximal enzyme activity.</text>
</comment>
<evidence type="ECO:0000256" key="5">
    <source>
        <dbReference type="ARBA" id="ARBA00022824"/>
    </source>
</evidence>
<dbReference type="Pfam" id="PF02109">
    <property type="entry name" value="DAD"/>
    <property type="match status" value="1"/>
</dbReference>
<comment type="caution">
    <text evidence="8">Lacks conserved residue(s) required for the propagation of feature annotation.</text>
</comment>
<name>A0A4P9X5B6_9FUNG</name>
<dbReference type="OrthoDB" id="445566at2759"/>
<dbReference type="EMBL" id="ML014223">
    <property type="protein sequence ID" value="RKP00316.1"/>
    <property type="molecule type" value="Genomic_DNA"/>
</dbReference>
<dbReference type="GO" id="GO:0006487">
    <property type="term" value="P:protein N-linked glycosylation"/>
    <property type="evidence" value="ECO:0007669"/>
    <property type="project" value="TreeGrafter"/>
</dbReference>
<evidence type="ECO:0000313" key="12">
    <source>
        <dbReference type="Proteomes" id="UP000274922"/>
    </source>
</evidence>
<evidence type="ECO:0000313" key="11">
    <source>
        <dbReference type="Proteomes" id="UP000268535"/>
    </source>
</evidence>
<dbReference type="GO" id="GO:0008250">
    <property type="term" value="C:oligosaccharyltransferase complex"/>
    <property type="evidence" value="ECO:0007669"/>
    <property type="project" value="InterPro"/>
</dbReference>
<dbReference type="AlphaFoldDB" id="A0A4P9X5B6"/>
<keyword evidence="6 8" id="KW-1133">Transmembrane helix</keyword>
<dbReference type="STRING" id="1555241.A0A4P9X5B6"/>
<comment type="subcellular location">
    <subcellularLocation>
        <location evidence="1 8">Endoplasmic reticulum membrane</location>
        <topology evidence="1 8">Multi-pass membrane protein</topology>
    </subcellularLocation>
</comment>
<feature type="transmembrane region" description="Helical" evidence="8">
    <location>
        <begin position="74"/>
        <end position="95"/>
    </location>
</feature>
<keyword evidence="12" id="KW-1185">Reference proteome</keyword>
<gene>
    <name evidence="9" type="ORF">CAUPRSCDRAFT_5425</name>
    <name evidence="10" type="ORF">CXG81DRAFT_13389</name>
</gene>
<accession>A0A4P9X5B6</accession>
<comment type="similarity">
    <text evidence="3 8">Belongs to the DAD/OST2 family.</text>
</comment>
<keyword evidence="7 8" id="KW-0472">Membrane</keyword>
<reference evidence="9" key="3">
    <citation type="submission" date="2018-08" db="EMBL/GenBank/DDBJ databases">
        <title>Leveraging single-cell genomics to expand the Fungal Tree of Life.</title>
        <authorList>
            <consortium name="DOE Joint Genome Institute"/>
            <person name="Ahrendt S.R."/>
            <person name="Quandt C.A."/>
            <person name="Ciobanu D."/>
            <person name="Clum A."/>
            <person name="Salamov A."/>
            <person name="Andreopoulos B."/>
            <person name="Cheng J.-F."/>
            <person name="Woyke T."/>
            <person name="Pelin A."/>
            <person name="Henrissat B."/>
            <person name="Reynolds N."/>
            <person name="Benny G.L."/>
            <person name="Smith M.E."/>
            <person name="James T.Y."/>
            <person name="Grigoriev I.V."/>
        </authorList>
    </citation>
    <scope>NUCLEOTIDE SEQUENCE</scope>
    <source>
        <strain evidence="9">ATCC 52028</strain>
    </source>
</reference>
<evidence type="ECO:0000256" key="8">
    <source>
        <dbReference type="RuleBase" id="RU361136"/>
    </source>
</evidence>
<dbReference type="Proteomes" id="UP000268535">
    <property type="component" value="Unassembled WGS sequence"/>
</dbReference>
<dbReference type="PANTHER" id="PTHR10705:SF0">
    <property type="entry name" value="DOLICHYL-DIPHOSPHOOLIGOSACCHARIDE--PROTEIN GLYCOSYLTRANSFERASE SUBUNIT DAD1"/>
    <property type="match status" value="1"/>
</dbReference>
<evidence type="ECO:0000256" key="3">
    <source>
        <dbReference type="ARBA" id="ARBA00009386"/>
    </source>
</evidence>
<proteinExistence type="inferred from homology"/>
<protein>
    <recommendedName>
        <fullName evidence="8">Dolichyl-diphosphooligosaccharide--protein glycosyltransferase subunit OST2</fullName>
        <shortName evidence="8">Oligosaccharyl transferase subunit OST2</shortName>
    </recommendedName>
</protein>
<feature type="transmembrane region" description="Helical" evidence="8">
    <location>
        <begin position="101"/>
        <end position="120"/>
    </location>
</feature>
<evidence type="ECO:0000256" key="2">
    <source>
        <dbReference type="ARBA" id="ARBA00004922"/>
    </source>
</evidence>
<evidence type="ECO:0000256" key="4">
    <source>
        <dbReference type="ARBA" id="ARBA00022692"/>
    </source>
</evidence>
<evidence type="ECO:0000256" key="7">
    <source>
        <dbReference type="ARBA" id="ARBA00023136"/>
    </source>
</evidence>
<evidence type="ECO:0000313" key="10">
    <source>
        <dbReference type="EMBL" id="RKP00316.1"/>
    </source>
</evidence>
<dbReference type="Proteomes" id="UP000274922">
    <property type="component" value="Unassembled WGS sequence"/>
</dbReference>
<dbReference type="InterPro" id="IPR003038">
    <property type="entry name" value="DAD/Ost2"/>
</dbReference>
<sequence>MAAATIVKKRVSTTRTTVTTRAAITTASAPTKRDKLGKPLSTAGASADPHRSVFHILWTRYCEETTPKLMWMDLYLVAMALTGAVQFVYVLLAGADPFNPFLAGFIASVGNFCLAVNLRLQSHPATLHSLNISPERAFADYVVCSLILYAFCANYL</sequence>
<dbReference type="EMBL" id="ML009114">
    <property type="protein sequence ID" value="RKO98127.1"/>
    <property type="molecule type" value="Genomic_DNA"/>
</dbReference>
<dbReference type="PANTHER" id="PTHR10705">
    <property type="entry name" value="DOLICHYL-DIPHOSPHOOLIGOSACCHARIDE--PROTEIN GLYCOSYLTRANSFERASE SUBUNIT DAD1"/>
    <property type="match status" value="1"/>
</dbReference>
<evidence type="ECO:0000313" key="9">
    <source>
        <dbReference type="EMBL" id="RKO98127.1"/>
    </source>
</evidence>
<evidence type="ECO:0000256" key="6">
    <source>
        <dbReference type="ARBA" id="ARBA00022989"/>
    </source>
</evidence>
<comment type="subunit">
    <text evidence="8">Component of the oligosaccharyltransferase (OST) complex.</text>
</comment>
<keyword evidence="4 8" id="KW-0812">Transmembrane</keyword>
<reference evidence="10" key="2">
    <citation type="submission" date="2018-04" db="EMBL/GenBank/DDBJ databases">
        <title>Leveraging single-cell genomics to expand the Fungal Tree of Life.</title>
        <authorList>
            <consortium name="DOE Joint Genome Institute"/>
            <person name="Ahrendt S.R."/>
            <person name="Quandt C.A."/>
            <person name="Ciobanu D."/>
            <person name="Clum A."/>
            <person name="Salamov A."/>
            <person name="Andreopoulos B."/>
            <person name="Cheng J.-F."/>
            <person name="Woyke T."/>
            <person name="Pelin A."/>
            <person name="Henrissat B."/>
            <person name="Benny G.L."/>
            <person name="Smith M.E."/>
            <person name="James T.Y."/>
            <person name="Grigoriev I.V."/>
        </authorList>
    </citation>
    <scope>NUCLEOTIDE SEQUENCE</scope>
    <source>
        <strain evidence="10">ATCC 52028</strain>
    </source>
</reference>
<keyword evidence="5 8" id="KW-0256">Endoplasmic reticulum</keyword>
<comment type="pathway">
    <text evidence="2 8">Protein modification; protein glycosylation.</text>
</comment>
<dbReference type="UniPathway" id="UPA00378"/>
<organism evidence="10 12">
    <name type="scientific">Caulochytrium protostelioides</name>
    <dbReference type="NCBI Taxonomy" id="1555241"/>
    <lineage>
        <taxon>Eukaryota</taxon>
        <taxon>Fungi</taxon>
        <taxon>Fungi incertae sedis</taxon>
        <taxon>Chytridiomycota</taxon>
        <taxon>Chytridiomycota incertae sedis</taxon>
        <taxon>Chytridiomycetes</taxon>
        <taxon>Caulochytriales</taxon>
        <taxon>Caulochytriaceae</taxon>
        <taxon>Caulochytrium</taxon>
    </lineage>
</organism>